<sequence length="68" mass="7962">MILTMVRENVRHCGLFPELLIKRAAILSSFDCYHRRKEISKELYEFCLDQGHADCRPQSYCKVEEAGI</sequence>
<dbReference type="OrthoDB" id="277109at2759"/>
<comment type="subcellular location">
    <subcellularLocation>
        <location evidence="1">Nucleus</location>
    </subcellularLocation>
</comment>
<comment type="similarity">
    <text evidence="2">Belongs to the BUD31 (G10) family.</text>
</comment>
<evidence type="ECO:0000256" key="2">
    <source>
        <dbReference type="ARBA" id="ARBA00005287"/>
    </source>
</evidence>
<proteinExistence type="inferred from homology"/>
<dbReference type="Proteomes" id="UP001165190">
    <property type="component" value="Unassembled WGS sequence"/>
</dbReference>
<dbReference type="GO" id="GO:0005634">
    <property type="term" value="C:nucleus"/>
    <property type="evidence" value="ECO:0007669"/>
    <property type="project" value="UniProtKB-SubCell"/>
</dbReference>
<accession>A0A9W7MML8</accession>
<name>A0A9W7MML8_HIBTR</name>
<keyword evidence="5" id="KW-1185">Reference proteome</keyword>
<dbReference type="InterPro" id="IPR001748">
    <property type="entry name" value="BUD31"/>
</dbReference>
<comment type="caution">
    <text evidence="4">The sequence shown here is derived from an EMBL/GenBank/DDBJ whole genome shotgun (WGS) entry which is preliminary data.</text>
</comment>
<dbReference type="EMBL" id="BSYR01000045">
    <property type="protein sequence ID" value="GMJ06087.1"/>
    <property type="molecule type" value="Genomic_DNA"/>
</dbReference>
<evidence type="ECO:0000256" key="3">
    <source>
        <dbReference type="ARBA" id="ARBA00023242"/>
    </source>
</evidence>
<gene>
    <name evidence="4" type="ORF">HRI_004277900</name>
</gene>
<reference evidence="4" key="1">
    <citation type="submission" date="2023-05" db="EMBL/GenBank/DDBJ databases">
        <title>Genome and transcriptome analyses reveal genes involved in the formation of fine ridges on petal epidermal cells in Hibiscus trionum.</title>
        <authorList>
            <person name="Koshimizu S."/>
            <person name="Masuda S."/>
            <person name="Ishii T."/>
            <person name="Shirasu K."/>
            <person name="Hoshino A."/>
            <person name="Arita M."/>
        </authorList>
    </citation>
    <scope>NUCLEOTIDE SEQUENCE</scope>
    <source>
        <strain evidence="4">Hamamatsu line</strain>
    </source>
</reference>
<protein>
    <submittedName>
        <fullName evidence="4">Uncharacterized protein</fullName>
    </submittedName>
</protein>
<dbReference type="Pfam" id="PF01125">
    <property type="entry name" value="BUD31"/>
    <property type="match status" value="1"/>
</dbReference>
<keyword evidence="3" id="KW-0539">Nucleus</keyword>
<evidence type="ECO:0000313" key="5">
    <source>
        <dbReference type="Proteomes" id="UP001165190"/>
    </source>
</evidence>
<dbReference type="AlphaFoldDB" id="A0A9W7MML8"/>
<evidence type="ECO:0000313" key="4">
    <source>
        <dbReference type="EMBL" id="GMJ06087.1"/>
    </source>
</evidence>
<organism evidence="4 5">
    <name type="scientific">Hibiscus trionum</name>
    <name type="common">Flower of an hour</name>
    <dbReference type="NCBI Taxonomy" id="183268"/>
    <lineage>
        <taxon>Eukaryota</taxon>
        <taxon>Viridiplantae</taxon>
        <taxon>Streptophyta</taxon>
        <taxon>Embryophyta</taxon>
        <taxon>Tracheophyta</taxon>
        <taxon>Spermatophyta</taxon>
        <taxon>Magnoliopsida</taxon>
        <taxon>eudicotyledons</taxon>
        <taxon>Gunneridae</taxon>
        <taxon>Pentapetalae</taxon>
        <taxon>rosids</taxon>
        <taxon>malvids</taxon>
        <taxon>Malvales</taxon>
        <taxon>Malvaceae</taxon>
        <taxon>Malvoideae</taxon>
        <taxon>Hibiscus</taxon>
    </lineage>
</organism>
<evidence type="ECO:0000256" key="1">
    <source>
        <dbReference type="ARBA" id="ARBA00004123"/>
    </source>
</evidence>